<dbReference type="InterPro" id="IPR036259">
    <property type="entry name" value="MFS_trans_sf"/>
</dbReference>
<keyword evidence="1" id="KW-0472">Membrane</keyword>
<feature type="transmembrane region" description="Helical" evidence="1">
    <location>
        <begin position="290"/>
        <end position="309"/>
    </location>
</feature>
<proteinExistence type="predicted"/>
<feature type="transmembrane region" description="Helical" evidence="1">
    <location>
        <begin position="267"/>
        <end position="284"/>
    </location>
</feature>
<dbReference type="EMBL" id="CP157947">
    <property type="protein sequence ID" value="XBS68560.1"/>
    <property type="molecule type" value="Genomic_DNA"/>
</dbReference>
<feature type="transmembrane region" description="Helical" evidence="1">
    <location>
        <begin position="161"/>
        <end position="179"/>
    </location>
</feature>
<accession>A0AAU7Q6I4</accession>
<feature type="transmembrane region" description="Helical" evidence="1">
    <location>
        <begin position="127"/>
        <end position="149"/>
    </location>
</feature>
<feature type="transmembrane region" description="Helical" evidence="1">
    <location>
        <begin position="205"/>
        <end position="223"/>
    </location>
</feature>
<feature type="transmembrane region" description="Helical" evidence="1">
    <location>
        <begin position="321"/>
        <end position="342"/>
    </location>
</feature>
<dbReference type="InterPro" id="IPR010645">
    <property type="entry name" value="MFS_4"/>
</dbReference>
<feature type="transmembrane region" description="Helical" evidence="1">
    <location>
        <begin position="95"/>
        <end position="115"/>
    </location>
</feature>
<dbReference type="Gene3D" id="1.20.1250.20">
    <property type="entry name" value="MFS general substrate transporter like domains"/>
    <property type="match status" value="2"/>
</dbReference>
<feature type="transmembrane region" description="Helical" evidence="1">
    <location>
        <begin position="235"/>
        <end position="255"/>
    </location>
</feature>
<name>A0AAU7Q6I4_9GAMM</name>
<dbReference type="PANTHER" id="PTHR23537:SF1">
    <property type="entry name" value="SUGAR TRANSPORTER"/>
    <property type="match status" value="1"/>
</dbReference>
<sequence length="374" mass="39210">MAVKVALSGFLALLVAMGIGRFAFTPQVPLMIHDGQLTLTSAGLVAAMNYLGYLLGAYDAMRASAGLERRLWAGVWGAVALTLLSAVIHSALMHGIVRLFIGIASGWAMVLVSAWTHDRLLLLRKPALSAAVFAGPGTGILVSGLLALVMHHYRVGAGHAWWVYGIVALVPIAIISGYLPRHGEFIRRAPPEAAPPLNPALKKLLWSYSLAGFGYILPATFLSQMAAHRFPDSAFGLWVWPTFGAAGVAGIAVGILTRRYLTPGKRLALTLWAQGLGVAVMIALPGVSSLVVGALLTGGGFLSVVQLTLECSRRQAPDHMRFMAGLLTCGYAVGQLIGPVLSAFSSAVTGGLEPALAVALVALLLAGGLVWRQP</sequence>
<protein>
    <submittedName>
        <fullName evidence="2">YbfB/YjiJ family MFS transporter</fullName>
    </submittedName>
</protein>
<dbReference type="PANTHER" id="PTHR23537">
    <property type="match status" value="1"/>
</dbReference>
<feature type="transmembrane region" description="Helical" evidence="1">
    <location>
        <begin position="354"/>
        <end position="371"/>
    </location>
</feature>
<evidence type="ECO:0000256" key="1">
    <source>
        <dbReference type="SAM" id="Phobius"/>
    </source>
</evidence>
<reference evidence="2" key="1">
    <citation type="submission" date="2024-06" db="EMBL/GenBank/DDBJ databases">
        <authorList>
            <person name="Coelho C."/>
            <person name="Bento M."/>
            <person name="Garcia E."/>
            <person name="Camelo A."/>
            <person name="Brandao I."/>
            <person name="Espirito Santo C."/>
            <person name="Trovao J."/>
            <person name="Verissimo A."/>
            <person name="Costa J."/>
            <person name="Tiago I."/>
        </authorList>
    </citation>
    <scope>NUCLEOTIDE SEQUENCE</scope>
    <source>
        <strain evidence="2">KWT182</strain>
    </source>
</reference>
<gene>
    <name evidence="2" type="ORF">ABK905_18025</name>
</gene>
<feature type="transmembrane region" description="Helical" evidence="1">
    <location>
        <begin position="39"/>
        <end position="58"/>
    </location>
</feature>
<dbReference type="Pfam" id="PF06779">
    <property type="entry name" value="MFS_4"/>
    <property type="match status" value="1"/>
</dbReference>
<keyword evidence="1" id="KW-1133">Transmembrane helix</keyword>
<dbReference type="SUPFAM" id="SSF103473">
    <property type="entry name" value="MFS general substrate transporter"/>
    <property type="match status" value="1"/>
</dbReference>
<keyword evidence="1" id="KW-0812">Transmembrane</keyword>
<dbReference type="GO" id="GO:0005886">
    <property type="term" value="C:plasma membrane"/>
    <property type="evidence" value="ECO:0007669"/>
    <property type="project" value="TreeGrafter"/>
</dbReference>
<feature type="transmembrane region" description="Helical" evidence="1">
    <location>
        <begin position="70"/>
        <end position="89"/>
    </location>
</feature>
<dbReference type="AlphaFoldDB" id="A0AAU7Q6I4"/>
<organism evidence="2">
    <name type="scientific">Acerihabitans sp. KWT182</name>
    <dbReference type="NCBI Taxonomy" id="3157919"/>
    <lineage>
        <taxon>Bacteria</taxon>
        <taxon>Pseudomonadati</taxon>
        <taxon>Pseudomonadota</taxon>
        <taxon>Gammaproteobacteria</taxon>
        <taxon>Enterobacterales</taxon>
        <taxon>Pectobacteriaceae</taxon>
        <taxon>Acerihabitans</taxon>
    </lineage>
</organism>
<evidence type="ECO:0000313" key="2">
    <source>
        <dbReference type="EMBL" id="XBS68560.1"/>
    </source>
</evidence>